<proteinExistence type="predicted"/>
<evidence type="ECO:0000256" key="1">
    <source>
        <dbReference type="SAM" id="Phobius"/>
    </source>
</evidence>
<accession>A0ABY9JUZ1</accession>
<gene>
    <name evidence="2" type="ORF">LC087_16220</name>
</gene>
<feature type="transmembrane region" description="Helical" evidence="1">
    <location>
        <begin position="84"/>
        <end position="102"/>
    </location>
</feature>
<dbReference type="Proteomes" id="UP001197974">
    <property type="component" value="Chromosome"/>
</dbReference>
<protein>
    <submittedName>
        <fullName evidence="2">Uncharacterized protein</fullName>
    </submittedName>
</protein>
<evidence type="ECO:0000313" key="2">
    <source>
        <dbReference type="EMBL" id="WLR42257.1"/>
    </source>
</evidence>
<dbReference type="EMBL" id="CP129013">
    <property type="protein sequence ID" value="WLR42257.1"/>
    <property type="molecule type" value="Genomic_DNA"/>
</dbReference>
<organism evidence="2 3">
    <name type="scientific">Bacillus carboniphilus</name>
    <dbReference type="NCBI Taxonomy" id="86663"/>
    <lineage>
        <taxon>Bacteria</taxon>
        <taxon>Bacillati</taxon>
        <taxon>Bacillota</taxon>
        <taxon>Bacilli</taxon>
        <taxon>Bacillales</taxon>
        <taxon>Bacillaceae</taxon>
        <taxon>Bacillus</taxon>
    </lineage>
</organism>
<keyword evidence="1" id="KW-1133">Transmembrane helix</keyword>
<keyword evidence="3" id="KW-1185">Reference proteome</keyword>
<name>A0ABY9JUZ1_9BACI</name>
<keyword evidence="1" id="KW-0472">Membrane</keyword>
<keyword evidence="1" id="KW-0812">Transmembrane</keyword>
<sequence>MYSYDSFETLGSFTLLRPIFVSLIFAEIMMFFIIIFPHLRTKIVNGLSVIGLSIVSIVISSQLLFYEGIIVDELGLGGDVVTSYMFLIIGILAIVNPTIYIVSRKKTQLK</sequence>
<feature type="transmembrane region" description="Helical" evidence="1">
    <location>
        <begin position="15"/>
        <end position="36"/>
    </location>
</feature>
<evidence type="ECO:0000313" key="3">
    <source>
        <dbReference type="Proteomes" id="UP001197974"/>
    </source>
</evidence>
<dbReference type="RefSeq" id="WP_226542802.1">
    <property type="nucleotide sequence ID" value="NZ_CP129013.1"/>
</dbReference>
<feature type="transmembrane region" description="Helical" evidence="1">
    <location>
        <begin position="43"/>
        <end position="64"/>
    </location>
</feature>
<reference evidence="2 3" key="1">
    <citation type="submission" date="2023-06" db="EMBL/GenBank/DDBJ databases">
        <title>Five Gram-positive bacteria isolated from mangrove sediments in Shenzhen, Guangdong, China.</title>
        <authorList>
            <person name="Yu S."/>
            <person name="Zheng W."/>
            <person name="Huang Y."/>
        </authorList>
    </citation>
    <scope>NUCLEOTIDE SEQUENCE [LARGE SCALE GENOMIC DNA]</scope>
    <source>
        <strain evidence="2 3">SaN35-3</strain>
    </source>
</reference>